<keyword evidence="2" id="KW-1185">Reference proteome</keyword>
<sequence>MKIYLDRDELYQTELYEHKLAVILGRGKRLKRVLQEFPTKNSFKQSSMQKIADVIGINNQESKILEQLKSLDETYEELTNPQFSKELSSYPEAQSIMCVDTEYLQSDLDSIQYAYKEADEWEVGIIFTNSDLAPAVDIQTGIKHLEDLIAQYDPDIFVGHDFSCDIRVLEDNYRKDLPALHNYDDTLDMVKKSNLENIIRGASLDDIITNIFYDDTIGLFNAYRDLDLFVEYGLKDAIYPIYAREYFMTGKLPQVKSELTIDKVVKEKAQKEISFNSILLKEDVND</sequence>
<comment type="caution">
    <text evidence="1">The sequence shown here is derived from an EMBL/GenBank/DDBJ whole genome shotgun (WGS) entry which is preliminary data.</text>
</comment>
<proteinExistence type="predicted"/>
<dbReference type="EMBL" id="JAFBDQ010000010">
    <property type="protein sequence ID" value="MBM7557211.1"/>
    <property type="molecule type" value="Genomic_DNA"/>
</dbReference>
<evidence type="ECO:0000313" key="1">
    <source>
        <dbReference type="EMBL" id="MBM7557211.1"/>
    </source>
</evidence>
<dbReference type="InterPro" id="IPR012337">
    <property type="entry name" value="RNaseH-like_sf"/>
</dbReference>
<evidence type="ECO:0000313" key="2">
    <source>
        <dbReference type="Proteomes" id="UP000774000"/>
    </source>
</evidence>
<dbReference type="Proteomes" id="UP000774000">
    <property type="component" value="Unassembled WGS sequence"/>
</dbReference>
<reference evidence="1" key="1">
    <citation type="submission" date="2021-01" db="EMBL/GenBank/DDBJ databases">
        <title>Genomic Encyclopedia of Type Strains, Phase IV (KMG-IV): sequencing the most valuable type-strain genomes for metagenomic binning, comparative biology and taxonomic classification.</title>
        <authorList>
            <person name="Goeker M."/>
        </authorList>
    </citation>
    <scope>NUCLEOTIDE SEQUENCE</scope>
    <source>
        <strain evidence="1">DSM 23230</strain>
    </source>
</reference>
<organism evidence="1 2">
    <name type="scientific">Halanaerobacter jeridensis</name>
    <dbReference type="NCBI Taxonomy" id="706427"/>
    <lineage>
        <taxon>Bacteria</taxon>
        <taxon>Bacillati</taxon>
        <taxon>Bacillota</taxon>
        <taxon>Clostridia</taxon>
        <taxon>Halanaerobiales</taxon>
        <taxon>Halobacteroidaceae</taxon>
        <taxon>Halanaerobacter</taxon>
    </lineage>
</organism>
<accession>A0A939BSJ5</accession>
<protein>
    <submittedName>
        <fullName evidence="1">Uncharacterized protein</fullName>
    </submittedName>
</protein>
<dbReference type="SUPFAM" id="SSF53098">
    <property type="entry name" value="Ribonuclease H-like"/>
    <property type="match status" value="1"/>
</dbReference>
<name>A0A939BSJ5_9FIRM</name>
<dbReference type="RefSeq" id="WP_204701967.1">
    <property type="nucleotide sequence ID" value="NZ_JAFBDQ010000010.1"/>
</dbReference>
<dbReference type="AlphaFoldDB" id="A0A939BSJ5"/>
<gene>
    <name evidence="1" type="ORF">JOC47_002066</name>
</gene>